<dbReference type="Proteomes" id="UP000324222">
    <property type="component" value="Unassembled WGS sequence"/>
</dbReference>
<feature type="compositionally biased region" description="Polar residues" evidence="1">
    <location>
        <begin position="76"/>
        <end position="97"/>
    </location>
</feature>
<protein>
    <submittedName>
        <fullName evidence="2">Uncharacterized protein</fullName>
    </submittedName>
</protein>
<sequence>MNTGAVTDWRPSWRVSNRFLQHLPLSSFPPPISLTNTPKHTKHSLTLHYCLTSQHHCFTIATSRHALHHSPPFASVTRQPSPITQHASLTSQTPECPLTDYTTPTVWIRQQNPAALDDPPRLVLGVNKT</sequence>
<feature type="region of interest" description="Disordered" evidence="1">
    <location>
        <begin position="74"/>
        <end position="97"/>
    </location>
</feature>
<keyword evidence="3" id="KW-1185">Reference proteome</keyword>
<proteinExistence type="predicted"/>
<comment type="caution">
    <text evidence="2">The sequence shown here is derived from an EMBL/GenBank/DDBJ whole genome shotgun (WGS) entry which is preliminary data.</text>
</comment>
<evidence type="ECO:0000256" key="1">
    <source>
        <dbReference type="SAM" id="MobiDB-lite"/>
    </source>
</evidence>
<organism evidence="2 3">
    <name type="scientific">Portunus trituberculatus</name>
    <name type="common">Swimming crab</name>
    <name type="synonym">Neptunus trituberculatus</name>
    <dbReference type="NCBI Taxonomy" id="210409"/>
    <lineage>
        <taxon>Eukaryota</taxon>
        <taxon>Metazoa</taxon>
        <taxon>Ecdysozoa</taxon>
        <taxon>Arthropoda</taxon>
        <taxon>Crustacea</taxon>
        <taxon>Multicrustacea</taxon>
        <taxon>Malacostraca</taxon>
        <taxon>Eumalacostraca</taxon>
        <taxon>Eucarida</taxon>
        <taxon>Decapoda</taxon>
        <taxon>Pleocyemata</taxon>
        <taxon>Brachyura</taxon>
        <taxon>Eubrachyura</taxon>
        <taxon>Portunoidea</taxon>
        <taxon>Portunidae</taxon>
        <taxon>Portuninae</taxon>
        <taxon>Portunus</taxon>
    </lineage>
</organism>
<evidence type="ECO:0000313" key="2">
    <source>
        <dbReference type="EMBL" id="MPC16192.1"/>
    </source>
</evidence>
<gene>
    <name evidence="2" type="ORF">E2C01_009012</name>
</gene>
<dbReference type="AlphaFoldDB" id="A0A5B7D2A6"/>
<evidence type="ECO:0000313" key="3">
    <source>
        <dbReference type="Proteomes" id="UP000324222"/>
    </source>
</evidence>
<dbReference type="EMBL" id="VSRR010000485">
    <property type="protein sequence ID" value="MPC16192.1"/>
    <property type="molecule type" value="Genomic_DNA"/>
</dbReference>
<reference evidence="2 3" key="1">
    <citation type="submission" date="2019-05" db="EMBL/GenBank/DDBJ databases">
        <title>Another draft genome of Portunus trituberculatus and its Hox gene families provides insights of decapod evolution.</title>
        <authorList>
            <person name="Jeong J.-H."/>
            <person name="Song I."/>
            <person name="Kim S."/>
            <person name="Choi T."/>
            <person name="Kim D."/>
            <person name="Ryu S."/>
            <person name="Kim W."/>
        </authorList>
    </citation>
    <scope>NUCLEOTIDE SEQUENCE [LARGE SCALE GENOMIC DNA]</scope>
    <source>
        <tissue evidence="2">Muscle</tissue>
    </source>
</reference>
<accession>A0A5B7D2A6</accession>
<name>A0A5B7D2A6_PORTR</name>